<gene>
    <name evidence="7" type="ORF">LSALG_LOCUS27234</name>
</gene>
<evidence type="ECO:0000256" key="3">
    <source>
        <dbReference type="SAM" id="MobiDB-lite"/>
    </source>
</evidence>
<protein>
    <recommendedName>
        <fullName evidence="9">DDE Tnp4 domain-containing protein</fullName>
    </recommendedName>
</protein>
<sequence length="463" mass="52975">MTRRCFTKLCDMLHTLGGLRTSRHMDINEQVTIFLHIIAHNVKNRVMIGRFQRSGETISKIVSRVCNAVIRLHPHLFKKPEPVTENSTDQRWKWFKNYLGALDGTHIKCLVPLKDKPKYKTRKNDIATNVLGVCSQDMQFIYVLPGWEGSAADDRVLRDALIRPHGLKVPRPCYYLVDAGYTNGEGFLASYRGQRYHLNEWRAGHQPTTPKELFNMRHSSARNVIERCFGLMEKIRNYRNWTITEDVKLVETLVNMVNIGGFKADNGFKYGYLLHLENALKEKIPNSGILGKPHIESRIKTMKKDWQVVYDMVNGTNTSGFGYDSSTHSVTAEPAVWDSYIQVHKEAGKWRNEIFPHYEDLCIIFGKDRAQGNKAKDFAQMEEDATNEEQSEQIEDVFEEQTTENEESPNTGSKKRKRVDAVIKGITIAANVLGEKLEKMANSMNQAILGETEVQKKSFNGDS</sequence>
<keyword evidence="2" id="KW-0479">Metal-binding</keyword>
<keyword evidence="8" id="KW-1185">Reference proteome</keyword>
<evidence type="ECO:0000256" key="2">
    <source>
        <dbReference type="ARBA" id="ARBA00022723"/>
    </source>
</evidence>
<feature type="domain" description="DDE Tnp4" evidence="5">
    <location>
        <begin position="102"/>
        <end position="233"/>
    </location>
</feature>
<dbReference type="InterPro" id="IPR024752">
    <property type="entry name" value="Myb/SANT-like_dom"/>
</dbReference>
<feature type="domain" description="DUF8040" evidence="6">
    <location>
        <begin position="1"/>
        <end position="70"/>
    </location>
</feature>
<evidence type="ECO:0000259" key="5">
    <source>
        <dbReference type="Pfam" id="PF13359"/>
    </source>
</evidence>
<dbReference type="AlphaFoldDB" id="A0AA35Z8I3"/>
<dbReference type="Pfam" id="PF12776">
    <property type="entry name" value="Myb_DNA-bind_3"/>
    <property type="match status" value="1"/>
</dbReference>
<dbReference type="PANTHER" id="PTHR46250:SF17">
    <property type="entry name" value="MYB_SANT-LIKE DOMAIN-CONTAINING PROTEIN"/>
    <property type="match status" value="1"/>
</dbReference>
<dbReference type="Proteomes" id="UP001177003">
    <property type="component" value="Chromosome 5"/>
</dbReference>
<dbReference type="PANTHER" id="PTHR46250">
    <property type="entry name" value="MYB/SANT-LIKE DNA-BINDING DOMAIN PROTEIN-RELATED"/>
    <property type="match status" value="1"/>
</dbReference>
<dbReference type="Pfam" id="PF13359">
    <property type="entry name" value="DDE_Tnp_4"/>
    <property type="match status" value="1"/>
</dbReference>
<evidence type="ECO:0000259" key="4">
    <source>
        <dbReference type="Pfam" id="PF12776"/>
    </source>
</evidence>
<organism evidence="7 8">
    <name type="scientific">Lactuca saligna</name>
    <name type="common">Willowleaf lettuce</name>
    <dbReference type="NCBI Taxonomy" id="75948"/>
    <lineage>
        <taxon>Eukaryota</taxon>
        <taxon>Viridiplantae</taxon>
        <taxon>Streptophyta</taxon>
        <taxon>Embryophyta</taxon>
        <taxon>Tracheophyta</taxon>
        <taxon>Spermatophyta</taxon>
        <taxon>Magnoliopsida</taxon>
        <taxon>eudicotyledons</taxon>
        <taxon>Gunneridae</taxon>
        <taxon>Pentapetalae</taxon>
        <taxon>asterids</taxon>
        <taxon>campanulids</taxon>
        <taxon>Asterales</taxon>
        <taxon>Asteraceae</taxon>
        <taxon>Cichorioideae</taxon>
        <taxon>Cichorieae</taxon>
        <taxon>Lactucinae</taxon>
        <taxon>Lactuca</taxon>
    </lineage>
</organism>
<feature type="region of interest" description="Disordered" evidence="3">
    <location>
        <begin position="381"/>
        <end position="417"/>
    </location>
</feature>
<reference evidence="7" key="1">
    <citation type="submission" date="2023-04" db="EMBL/GenBank/DDBJ databases">
        <authorList>
            <person name="Vijverberg K."/>
            <person name="Xiong W."/>
            <person name="Schranz E."/>
        </authorList>
    </citation>
    <scope>NUCLEOTIDE SEQUENCE</scope>
</reference>
<proteinExistence type="predicted"/>
<dbReference type="InterPro" id="IPR058353">
    <property type="entry name" value="DUF8040"/>
</dbReference>
<evidence type="ECO:0000313" key="7">
    <source>
        <dbReference type="EMBL" id="CAI9287900.1"/>
    </source>
</evidence>
<dbReference type="InterPro" id="IPR027806">
    <property type="entry name" value="HARBI1_dom"/>
</dbReference>
<evidence type="ECO:0000313" key="8">
    <source>
        <dbReference type="Proteomes" id="UP001177003"/>
    </source>
</evidence>
<dbReference type="GO" id="GO:0046872">
    <property type="term" value="F:metal ion binding"/>
    <property type="evidence" value="ECO:0007669"/>
    <property type="project" value="UniProtKB-KW"/>
</dbReference>
<dbReference type="Pfam" id="PF26138">
    <property type="entry name" value="DUF8040"/>
    <property type="match status" value="1"/>
</dbReference>
<feature type="compositionally biased region" description="Acidic residues" evidence="3">
    <location>
        <begin position="381"/>
        <end position="407"/>
    </location>
</feature>
<evidence type="ECO:0000256" key="1">
    <source>
        <dbReference type="ARBA" id="ARBA00001968"/>
    </source>
</evidence>
<name>A0AA35Z8I3_LACSI</name>
<comment type="cofactor">
    <cofactor evidence="1">
        <name>a divalent metal cation</name>
        <dbReference type="ChEBI" id="CHEBI:60240"/>
    </cofactor>
</comment>
<evidence type="ECO:0008006" key="9">
    <source>
        <dbReference type="Google" id="ProtNLM"/>
    </source>
</evidence>
<evidence type="ECO:0000259" key="6">
    <source>
        <dbReference type="Pfam" id="PF26138"/>
    </source>
</evidence>
<dbReference type="EMBL" id="OX465081">
    <property type="protein sequence ID" value="CAI9287900.1"/>
    <property type="molecule type" value="Genomic_DNA"/>
</dbReference>
<accession>A0AA35Z8I3</accession>
<feature type="domain" description="Myb/SANT-like" evidence="4">
    <location>
        <begin position="240"/>
        <end position="340"/>
    </location>
</feature>